<name>A0A0N9US06_SPHMC</name>
<sequence length="175" mass="18489">MNADPEFSHIVTLADAAHGKTIAIEADAEARERIAKRLDLVKLASFAVTAEVRAVAGGIAARGEVRAELVQRCAATDLPVPANLTETFDLKFLRDVDAAASEEEIEISDADCDILPLEGDRIDLGEAAVQTLSLGLDPFPRHPDADRILAEKGVLSEEAAGPLAALAKLRGKPTS</sequence>
<organism evidence="1 2">
    <name type="scientific">Sphingopyxis macrogoltabida</name>
    <name type="common">Sphingomonas macrogoltabidus</name>
    <dbReference type="NCBI Taxonomy" id="33050"/>
    <lineage>
        <taxon>Bacteria</taxon>
        <taxon>Pseudomonadati</taxon>
        <taxon>Pseudomonadota</taxon>
        <taxon>Alphaproteobacteria</taxon>
        <taxon>Sphingomonadales</taxon>
        <taxon>Sphingomonadaceae</taxon>
        <taxon>Sphingopyxis</taxon>
    </lineage>
</organism>
<gene>
    <name evidence="1" type="ORF">AN936_20770</name>
</gene>
<dbReference type="PATRIC" id="fig|33050.5.peg.4304"/>
<dbReference type="AlphaFoldDB" id="A0A0N9US06"/>
<dbReference type="KEGG" id="smag:AN936_20770"/>
<evidence type="ECO:0008006" key="3">
    <source>
        <dbReference type="Google" id="ProtNLM"/>
    </source>
</evidence>
<dbReference type="InterPro" id="IPR003772">
    <property type="entry name" value="YceD"/>
</dbReference>
<proteinExistence type="predicted"/>
<evidence type="ECO:0000313" key="1">
    <source>
        <dbReference type="EMBL" id="ALH82704.1"/>
    </source>
</evidence>
<accession>A0A0N9US06</accession>
<protein>
    <recommendedName>
        <fullName evidence="3">DUF177 domain-containing protein</fullName>
    </recommendedName>
</protein>
<evidence type="ECO:0000313" key="2">
    <source>
        <dbReference type="Proteomes" id="UP000058074"/>
    </source>
</evidence>
<dbReference type="Pfam" id="PF02620">
    <property type="entry name" value="YceD"/>
    <property type="match status" value="1"/>
</dbReference>
<dbReference type="RefSeq" id="WP_054589705.1">
    <property type="nucleotide sequence ID" value="NZ_CP012700.1"/>
</dbReference>
<dbReference type="Proteomes" id="UP000058074">
    <property type="component" value="Chromosome"/>
</dbReference>
<reference evidence="1 2" key="1">
    <citation type="journal article" date="2015" name="Genome Announc.">
        <title>Complete Genome Sequence of Polypropylene Glycol- and Polyethylene Glycol-Degrading Sphingopyxis macrogoltabida Strain EY-1.</title>
        <authorList>
            <person name="Ohtsubo Y."/>
            <person name="Nagata Y."/>
            <person name="Numata M."/>
            <person name="Tsuchikane K."/>
            <person name="Hosoyama A."/>
            <person name="Yamazoe A."/>
            <person name="Tsuda M."/>
            <person name="Fujita N."/>
            <person name="Kawai F."/>
        </authorList>
    </citation>
    <scope>NUCLEOTIDE SEQUENCE [LARGE SCALE GENOMIC DNA]</scope>
    <source>
        <strain evidence="1 2">EY-1</strain>
    </source>
</reference>
<dbReference type="OrthoDB" id="8443793at2"/>
<dbReference type="EMBL" id="CP012700">
    <property type="protein sequence ID" value="ALH82704.1"/>
    <property type="molecule type" value="Genomic_DNA"/>
</dbReference>